<feature type="domain" description="Alpha-D-phosphohexomutase alpha/beta/alpha" evidence="8">
    <location>
        <begin position="53"/>
        <end position="169"/>
    </location>
</feature>
<keyword evidence="3" id="KW-0597">Phosphoprotein</keyword>
<dbReference type="GO" id="GO:0008973">
    <property type="term" value="F:phosphopentomutase activity"/>
    <property type="evidence" value="ECO:0007669"/>
    <property type="project" value="TreeGrafter"/>
</dbReference>
<dbReference type="Pfam" id="PF02880">
    <property type="entry name" value="PGM_PMM_III"/>
    <property type="match status" value="1"/>
</dbReference>
<dbReference type="RefSeq" id="WP_102239203.1">
    <property type="nucleotide sequence ID" value="NZ_PNHK01000003.1"/>
</dbReference>
<keyword evidence="4" id="KW-0479">Metal-binding</keyword>
<evidence type="ECO:0000256" key="6">
    <source>
        <dbReference type="ARBA" id="ARBA00023235"/>
    </source>
</evidence>
<gene>
    <name evidence="11" type="ORF">CJ199_09305</name>
</gene>
<dbReference type="OrthoDB" id="9806956at2"/>
<keyword evidence="5" id="KW-0460">Magnesium</keyword>
<dbReference type="Proteomes" id="UP000235598">
    <property type="component" value="Unassembled WGS sequence"/>
</dbReference>
<dbReference type="InterPro" id="IPR005843">
    <property type="entry name" value="A-D-PHexomutase_C"/>
</dbReference>
<dbReference type="EMBL" id="PNHK01000003">
    <property type="protein sequence ID" value="PMD05262.1"/>
    <property type="molecule type" value="Genomic_DNA"/>
</dbReference>
<dbReference type="InterPro" id="IPR016066">
    <property type="entry name" value="A-D-PHexomutase_CS"/>
</dbReference>
<dbReference type="SUPFAM" id="SSF55957">
    <property type="entry name" value="Phosphoglucomutase, C-terminal domain"/>
    <property type="match status" value="1"/>
</dbReference>
<evidence type="ECO:0000259" key="7">
    <source>
        <dbReference type="Pfam" id="PF00408"/>
    </source>
</evidence>
<dbReference type="PROSITE" id="PS00710">
    <property type="entry name" value="PGM_PMM"/>
    <property type="match status" value="1"/>
</dbReference>
<dbReference type="SUPFAM" id="SSF53738">
    <property type="entry name" value="Phosphoglucomutase, first 3 domains"/>
    <property type="match status" value="3"/>
</dbReference>
<dbReference type="Pfam" id="PF02878">
    <property type="entry name" value="PGM_PMM_I"/>
    <property type="match status" value="1"/>
</dbReference>
<evidence type="ECO:0000259" key="10">
    <source>
        <dbReference type="Pfam" id="PF02880"/>
    </source>
</evidence>
<feature type="domain" description="Alpha-D-phosphohexomutase alpha/beta/alpha" evidence="10">
    <location>
        <begin position="376"/>
        <end position="479"/>
    </location>
</feature>
<name>A0A2N6VM83_9MICO</name>
<dbReference type="InterPro" id="IPR005845">
    <property type="entry name" value="A-D-PHexomutase_a/b/a-II"/>
</dbReference>
<dbReference type="InterPro" id="IPR005844">
    <property type="entry name" value="A-D-PHexomutase_a/b/a-I"/>
</dbReference>
<dbReference type="Pfam" id="PF00408">
    <property type="entry name" value="PGM_PMM_IV"/>
    <property type="match status" value="1"/>
</dbReference>
<dbReference type="PANTHER" id="PTHR45745">
    <property type="entry name" value="PHOSPHOMANNOMUTASE 45A"/>
    <property type="match status" value="1"/>
</dbReference>
<dbReference type="InterPro" id="IPR016055">
    <property type="entry name" value="A-D-PHexomutase_a/b/a-I/II/III"/>
</dbReference>
<evidence type="ECO:0000313" key="12">
    <source>
        <dbReference type="Proteomes" id="UP000235598"/>
    </source>
</evidence>
<evidence type="ECO:0000256" key="2">
    <source>
        <dbReference type="ARBA" id="ARBA00010231"/>
    </source>
</evidence>
<dbReference type="GO" id="GO:0005975">
    <property type="term" value="P:carbohydrate metabolic process"/>
    <property type="evidence" value="ECO:0007669"/>
    <property type="project" value="InterPro"/>
</dbReference>
<dbReference type="Gene3D" id="3.30.310.50">
    <property type="entry name" value="Alpha-D-phosphohexomutase, C-terminal domain"/>
    <property type="match status" value="1"/>
</dbReference>
<comment type="caution">
    <text evidence="11">The sequence shown here is derived from an EMBL/GenBank/DDBJ whole genome shotgun (WGS) entry which is preliminary data.</text>
</comment>
<feature type="domain" description="Alpha-D-phosphohexomutase C-terminal" evidence="7">
    <location>
        <begin position="544"/>
        <end position="585"/>
    </location>
</feature>
<dbReference type="Pfam" id="PF02879">
    <property type="entry name" value="PGM_PMM_II"/>
    <property type="match status" value="1"/>
</dbReference>
<dbReference type="AlphaFoldDB" id="A0A2N6VM83"/>
<evidence type="ECO:0000256" key="1">
    <source>
        <dbReference type="ARBA" id="ARBA00001946"/>
    </source>
</evidence>
<evidence type="ECO:0000313" key="11">
    <source>
        <dbReference type="EMBL" id="PMD05262.1"/>
    </source>
</evidence>
<dbReference type="Gene3D" id="3.40.120.10">
    <property type="entry name" value="Alpha-D-Glucose-1,6-Bisphosphate, subunit A, domain 3"/>
    <property type="match status" value="3"/>
</dbReference>
<evidence type="ECO:0000256" key="3">
    <source>
        <dbReference type="ARBA" id="ARBA00022553"/>
    </source>
</evidence>
<protein>
    <submittedName>
        <fullName evidence="11">Phosphomannomutase</fullName>
    </submittedName>
</protein>
<comment type="cofactor">
    <cofactor evidence="1">
        <name>Mg(2+)</name>
        <dbReference type="ChEBI" id="CHEBI:18420"/>
    </cofactor>
</comment>
<evidence type="ECO:0000259" key="9">
    <source>
        <dbReference type="Pfam" id="PF02879"/>
    </source>
</evidence>
<organism evidence="11 12">
    <name type="scientific">Brevibacterium paucivorans</name>
    <dbReference type="NCBI Taxonomy" id="170994"/>
    <lineage>
        <taxon>Bacteria</taxon>
        <taxon>Bacillati</taxon>
        <taxon>Actinomycetota</taxon>
        <taxon>Actinomycetes</taxon>
        <taxon>Micrococcales</taxon>
        <taxon>Brevibacteriaceae</taxon>
        <taxon>Brevibacterium</taxon>
    </lineage>
</organism>
<reference evidence="11 12" key="1">
    <citation type="submission" date="2017-09" db="EMBL/GenBank/DDBJ databases">
        <title>Bacterial strain isolated from the female urinary microbiota.</title>
        <authorList>
            <person name="Thomas-White K."/>
            <person name="Kumar N."/>
            <person name="Forster S."/>
            <person name="Putonti C."/>
            <person name="Lawley T."/>
            <person name="Wolfe A.J."/>
        </authorList>
    </citation>
    <scope>NUCLEOTIDE SEQUENCE [LARGE SCALE GENOMIC DNA]</scope>
    <source>
        <strain evidence="11 12">UMB1301</strain>
    </source>
</reference>
<dbReference type="PANTHER" id="PTHR45745:SF1">
    <property type="entry name" value="PHOSPHOGLUCOMUTASE 2B-RELATED"/>
    <property type="match status" value="1"/>
</dbReference>
<proteinExistence type="inferred from homology"/>
<dbReference type="CDD" id="cd05799">
    <property type="entry name" value="PGM2"/>
    <property type="match status" value="1"/>
</dbReference>
<dbReference type="InterPro" id="IPR005846">
    <property type="entry name" value="A-D-PHexomutase_a/b/a-III"/>
</dbReference>
<dbReference type="GO" id="GO:0006166">
    <property type="term" value="P:purine ribonucleoside salvage"/>
    <property type="evidence" value="ECO:0007669"/>
    <property type="project" value="TreeGrafter"/>
</dbReference>
<evidence type="ECO:0000259" key="8">
    <source>
        <dbReference type="Pfam" id="PF02878"/>
    </source>
</evidence>
<evidence type="ECO:0000256" key="5">
    <source>
        <dbReference type="ARBA" id="ARBA00022842"/>
    </source>
</evidence>
<comment type="similarity">
    <text evidence="2">Belongs to the phosphohexose mutase family.</text>
</comment>
<sequence>MSVDFDAVRAWIADDPDPETRKQLTDLVEATQEPGEESARALDDLADRFSGMLQFGTAGLRGELGGGPNRMNRAVVIRAAAGLTAFLRDTVGEDFTVVIGCDARYGSEDFARDTAAVVTAAGGRALMLPARKPTPMLAFAVNHLDADAGVMVTASHNPPRDNGYKVYLGARPQAAVYLADTVSQASAAHATAGAPGMAFAGIGAASEDAAHERATHGAGAQIVAPFDSQIASHISRVESVADVPRAQSGWESVDVTEEYLASIAAVRSRLGVSDAPADLRIVHTSMHGVGNDTTLTALKQAGFTRVTPVEAQAQPDPDFPTVTFPNPEEPGALDLAFETAKAVNAQLVIANDPDADRLSIAVPIPDSHGAFRQLTGDEVGLLLGDFIASRTPGTVANSIVSSRALAQAADFHGVPHRTTLTGFKWISRGTDLVFGYEEALGYSVDPQVVRDKDGVSAAVVIAHLVAELHAQGRTVDDELKRIRVRDGIFLTAPYTIRVTNLKHIDKMLDRLASAPPADLGGSAVTEVVDLSQGSESLPGTPGFALLTESGDRVVIRPSGTEPKLKCYLEAVETADESTYPQALAEARAKLDRITADLAEFLQ</sequence>
<feature type="domain" description="Alpha-D-phosphohexomutase alpha/beta/alpha" evidence="9">
    <location>
        <begin position="259"/>
        <end position="361"/>
    </location>
</feature>
<dbReference type="GO" id="GO:0000287">
    <property type="term" value="F:magnesium ion binding"/>
    <property type="evidence" value="ECO:0007669"/>
    <property type="project" value="InterPro"/>
</dbReference>
<dbReference type="InterPro" id="IPR036900">
    <property type="entry name" value="A-D-PHexomutase_C_sf"/>
</dbReference>
<accession>A0A2N6VM83</accession>
<keyword evidence="6" id="KW-0413">Isomerase</keyword>
<evidence type="ECO:0000256" key="4">
    <source>
        <dbReference type="ARBA" id="ARBA00022723"/>
    </source>
</evidence>